<reference evidence="1" key="1">
    <citation type="submission" date="2014-11" db="EMBL/GenBank/DDBJ databases">
        <authorList>
            <person name="Amaro Gonzalez C."/>
        </authorList>
    </citation>
    <scope>NUCLEOTIDE SEQUENCE</scope>
</reference>
<proteinExistence type="predicted"/>
<reference evidence="1" key="2">
    <citation type="journal article" date="2015" name="Fish Shellfish Immunol.">
        <title>Early steps in the European eel (Anguilla anguilla)-Vibrio vulnificus interaction in the gills: Role of the RtxA13 toxin.</title>
        <authorList>
            <person name="Callol A."/>
            <person name="Pajuelo D."/>
            <person name="Ebbesson L."/>
            <person name="Teles M."/>
            <person name="MacKenzie S."/>
            <person name="Amaro C."/>
        </authorList>
    </citation>
    <scope>NUCLEOTIDE SEQUENCE</scope>
</reference>
<dbReference type="AlphaFoldDB" id="A0A0E9S5W8"/>
<dbReference type="EMBL" id="GBXM01072517">
    <property type="protein sequence ID" value="JAH36060.1"/>
    <property type="molecule type" value="Transcribed_RNA"/>
</dbReference>
<organism evidence="1">
    <name type="scientific">Anguilla anguilla</name>
    <name type="common">European freshwater eel</name>
    <name type="synonym">Muraena anguilla</name>
    <dbReference type="NCBI Taxonomy" id="7936"/>
    <lineage>
        <taxon>Eukaryota</taxon>
        <taxon>Metazoa</taxon>
        <taxon>Chordata</taxon>
        <taxon>Craniata</taxon>
        <taxon>Vertebrata</taxon>
        <taxon>Euteleostomi</taxon>
        <taxon>Actinopterygii</taxon>
        <taxon>Neopterygii</taxon>
        <taxon>Teleostei</taxon>
        <taxon>Anguilliformes</taxon>
        <taxon>Anguillidae</taxon>
        <taxon>Anguilla</taxon>
    </lineage>
</organism>
<name>A0A0E9S5W8_ANGAN</name>
<protein>
    <submittedName>
        <fullName evidence="1">Uncharacterized protein</fullName>
    </submittedName>
</protein>
<sequence>MYRFTHPVKGRSGRAWRLLEVSFVLVISGPNREAQLGQISPSVKNNTSTMCTATQNRAWGHPSA</sequence>
<evidence type="ECO:0000313" key="1">
    <source>
        <dbReference type="EMBL" id="JAH36060.1"/>
    </source>
</evidence>
<accession>A0A0E9S5W8</accession>